<dbReference type="AlphaFoldDB" id="A0A5C3QWT9"/>
<dbReference type="EMBL" id="ML178817">
    <property type="protein sequence ID" value="TFL05011.1"/>
    <property type="molecule type" value="Genomic_DNA"/>
</dbReference>
<reference evidence="2 3" key="1">
    <citation type="journal article" date="2019" name="Nat. Ecol. Evol.">
        <title>Megaphylogeny resolves global patterns of mushroom evolution.</title>
        <authorList>
            <person name="Varga T."/>
            <person name="Krizsan K."/>
            <person name="Foldi C."/>
            <person name="Dima B."/>
            <person name="Sanchez-Garcia M."/>
            <person name="Sanchez-Ramirez S."/>
            <person name="Szollosi G.J."/>
            <person name="Szarkandi J.G."/>
            <person name="Papp V."/>
            <person name="Albert L."/>
            <person name="Andreopoulos W."/>
            <person name="Angelini C."/>
            <person name="Antonin V."/>
            <person name="Barry K.W."/>
            <person name="Bougher N.L."/>
            <person name="Buchanan P."/>
            <person name="Buyck B."/>
            <person name="Bense V."/>
            <person name="Catcheside P."/>
            <person name="Chovatia M."/>
            <person name="Cooper J."/>
            <person name="Damon W."/>
            <person name="Desjardin D."/>
            <person name="Finy P."/>
            <person name="Geml J."/>
            <person name="Haridas S."/>
            <person name="Hughes K."/>
            <person name="Justo A."/>
            <person name="Karasinski D."/>
            <person name="Kautmanova I."/>
            <person name="Kiss B."/>
            <person name="Kocsube S."/>
            <person name="Kotiranta H."/>
            <person name="LaButti K.M."/>
            <person name="Lechner B.E."/>
            <person name="Liimatainen K."/>
            <person name="Lipzen A."/>
            <person name="Lukacs Z."/>
            <person name="Mihaltcheva S."/>
            <person name="Morgado L.N."/>
            <person name="Niskanen T."/>
            <person name="Noordeloos M.E."/>
            <person name="Ohm R.A."/>
            <person name="Ortiz-Santana B."/>
            <person name="Ovrebo C."/>
            <person name="Racz N."/>
            <person name="Riley R."/>
            <person name="Savchenko A."/>
            <person name="Shiryaev A."/>
            <person name="Soop K."/>
            <person name="Spirin V."/>
            <person name="Szebenyi C."/>
            <person name="Tomsovsky M."/>
            <person name="Tulloss R.E."/>
            <person name="Uehling J."/>
            <person name="Grigoriev I.V."/>
            <person name="Vagvolgyi C."/>
            <person name="Papp T."/>
            <person name="Martin F.M."/>
            <person name="Miettinen O."/>
            <person name="Hibbett D.S."/>
            <person name="Nagy L.G."/>
        </authorList>
    </citation>
    <scope>NUCLEOTIDE SEQUENCE [LARGE SCALE GENOMIC DNA]</scope>
    <source>
        <strain evidence="2 3">CBS 309.79</strain>
    </source>
</reference>
<feature type="compositionally biased region" description="Polar residues" evidence="1">
    <location>
        <begin position="8"/>
        <end position="23"/>
    </location>
</feature>
<accession>A0A5C3QWT9</accession>
<dbReference type="Proteomes" id="UP000305067">
    <property type="component" value="Unassembled WGS sequence"/>
</dbReference>
<keyword evidence="3" id="KW-1185">Reference proteome</keyword>
<organism evidence="2 3">
    <name type="scientific">Pterulicium gracile</name>
    <dbReference type="NCBI Taxonomy" id="1884261"/>
    <lineage>
        <taxon>Eukaryota</taxon>
        <taxon>Fungi</taxon>
        <taxon>Dikarya</taxon>
        <taxon>Basidiomycota</taxon>
        <taxon>Agaricomycotina</taxon>
        <taxon>Agaricomycetes</taxon>
        <taxon>Agaricomycetidae</taxon>
        <taxon>Agaricales</taxon>
        <taxon>Pleurotineae</taxon>
        <taxon>Pterulaceae</taxon>
        <taxon>Pterulicium</taxon>
    </lineage>
</organism>
<gene>
    <name evidence="2" type="ORF">BDV98DRAFT_653693</name>
</gene>
<evidence type="ECO:0000313" key="2">
    <source>
        <dbReference type="EMBL" id="TFL05011.1"/>
    </source>
</evidence>
<name>A0A5C3QWT9_9AGAR</name>
<evidence type="ECO:0000313" key="3">
    <source>
        <dbReference type="Proteomes" id="UP000305067"/>
    </source>
</evidence>
<dbReference type="OrthoDB" id="5401396at2759"/>
<protein>
    <submittedName>
        <fullName evidence="2">Uncharacterized protein</fullName>
    </submittedName>
</protein>
<evidence type="ECO:0000256" key="1">
    <source>
        <dbReference type="SAM" id="MobiDB-lite"/>
    </source>
</evidence>
<feature type="region of interest" description="Disordered" evidence="1">
    <location>
        <begin position="1"/>
        <end position="23"/>
    </location>
</feature>
<sequence>MLDPGQASMAQTTIKEASSNPSTISKHQHLELVSSSNMQSTIFLTLLASVNVALAGLVPASFGDLQARQQPDLALLACTGAKYEGCSPFPMITAPACGDFSFHPEFDNSISSFRFFSGGSFCLLFRDPGCKGANLADTVPHANLTQSDPYFDNALSSYQCFFTGG</sequence>
<proteinExistence type="predicted"/>